<name>T0ZDG0_9ZZZZ</name>
<evidence type="ECO:0000259" key="1">
    <source>
        <dbReference type="SMART" id="SM01126"/>
    </source>
</evidence>
<comment type="caution">
    <text evidence="2">The sequence shown here is derived from an EMBL/GenBank/DDBJ whole genome shotgun (WGS) entry which is preliminary data.</text>
</comment>
<dbReference type="NCBIfam" id="NF033547">
    <property type="entry name" value="transpos_IS1595"/>
    <property type="match status" value="1"/>
</dbReference>
<reference evidence="2" key="2">
    <citation type="journal article" date="2014" name="ISME J.">
        <title>Microbial stratification in low pH oxic and suboxic macroscopic growths along an acid mine drainage.</title>
        <authorList>
            <person name="Mendez-Garcia C."/>
            <person name="Mesa V."/>
            <person name="Sprenger R.R."/>
            <person name="Richter M."/>
            <person name="Diez M.S."/>
            <person name="Solano J."/>
            <person name="Bargiela R."/>
            <person name="Golyshina O.V."/>
            <person name="Manteca A."/>
            <person name="Ramos J.L."/>
            <person name="Gallego J.R."/>
            <person name="Llorente I."/>
            <person name="Martins Dos Santos V.A."/>
            <person name="Jensen O.N."/>
            <person name="Pelaez A.I."/>
            <person name="Sanchez J."/>
            <person name="Ferrer M."/>
        </authorList>
    </citation>
    <scope>NUCLEOTIDE SEQUENCE</scope>
</reference>
<organism evidence="2">
    <name type="scientific">mine drainage metagenome</name>
    <dbReference type="NCBI Taxonomy" id="410659"/>
    <lineage>
        <taxon>unclassified sequences</taxon>
        <taxon>metagenomes</taxon>
        <taxon>ecological metagenomes</taxon>
    </lineage>
</organism>
<dbReference type="InterPro" id="IPR024445">
    <property type="entry name" value="Tnp_ISXO2-like"/>
</dbReference>
<gene>
    <name evidence="2" type="ORF">B1A_14712</name>
</gene>
<feature type="domain" description="ISXO2-like transposase" evidence="1">
    <location>
        <begin position="66"/>
        <end position="212"/>
    </location>
</feature>
<dbReference type="EMBL" id="AUZX01010806">
    <property type="protein sequence ID" value="EQD46156.1"/>
    <property type="molecule type" value="Genomic_DNA"/>
</dbReference>
<sequence length="245" mass="27707">MTAGTLFDRRRTPLTVWFAVCWQFATAKDGVSALSLKRTLEIGSYQTAWAMLHRLRSVLVRPGRDRLTGTVEVDETYFGGEEPGLRGGRQKGKKVLVGVAVELREPRGFGRCRMAVLADASAASLERFVNENVEEGSTLVTDAWSSYPPAVRDRYVHKPINVKRSGQPTHVVLPGVHRVASLAKRWLASTHQGRFDDAHLPNYLNEFVFRFNRRRSTSRGLLFYRLLELAVDHDPVRYRQLVANS</sequence>
<reference evidence="2" key="1">
    <citation type="submission" date="2013-08" db="EMBL/GenBank/DDBJ databases">
        <authorList>
            <person name="Mendez C."/>
            <person name="Richter M."/>
            <person name="Ferrer M."/>
            <person name="Sanchez J."/>
        </authorList>
    </citation>
    <scope>NUCLEOTIDE SEQUENCE</scope>
</reference>
<feature type="non-terminal residue" evidence="2">
    <location>
        <position position="245"/>
    </location>
</feature>
<dbReference type="Pfam" id="PF12762">
    <property type="entry name" value="DDE_Tnp_IS1595"/>
    <property type="match status" value="1"/>
</dbReference>
<accession>T0ZDG0</accession>
<evidence type="ECO:0000313" key="2">
    <source>
        <dbReference type="EMBL" id="EQD46156.1"/>
    </source>
</evidence>
<proteinExistence type="predicted"/>
<dbReference type="AlphaFoldDB" id="T0ZDG0"/>
<dbReference type="SMART" id="SM01126">
    <property type="entry name" value="DDE_Tnp_IS1595"/>
    <property type="match status" value="1"/>
</dbReference>
<protein>
    <recommendedName>
        <fullName evidence="1">ISXO2-like transposase domain-containing protein</fullName>
    </recommendedName>
</protein>